<dbReference type="Pfam" id="PF13671">
    <property type="entry name" value="AAA_33"/>
    <property type="match status" value="1"/>
</dbReference>
<name>A0ABV6VIH9_9ACTN</name>
<keyword evidence="2" id="KW-1185">Reference proteome</keyword>
<accession>A0ABV6VIH9</accession>
<dbReference type="Gene3D" id="3.40.50.300">
    <property type="entry name" value="P-loop containing nucleotide triphosphate hydrolases"/>
    <property type="match status" value="1"/>
</dbReference>
<sequence>MTQELASAVVLVTGVMASGKSTVAQLLAERLPRSVHLRGDSFRRMIVSGREEFTPEPTAEATRQLRLRYRASALTADLYAEAGWTVVVQDVVLGEYLTEYLAAVRTRPLYLVVLAPAPDAVAVREAERHKSGYGGPWTVGLLDHSLRHETPRRGLWLDTTDHTPGQTVDLILAGLAEARINEARIDEARIDD</sequence>
<gene>
    <name evidence="1" type="ORF">ACEZDG_30195</name>
</gene>
<dbReference type="Proteomes" id="UP001592582">
    <property type="component" value="Unassembled WGS sequence"/>
</dbReference>
<organism evidence="1 2">
    <name type="scientific">Streptacidiphilus alkalitolerans</name>
    <dbReference type="NCBI Taxonomy" id="3342712"/>
    <lineage>
        <taxon>Bacteria</taxon>
        <taxon>Bacillati</taxon>
        <taxon>Actinomycetota</taxon>
        <taxon>Actinomycetes</taxon>
        <taxon>Kitasatosporales</taxon>
        <taxon>Streptomycetaceae</taxon>
        <taxon>Streptacidiphilus</taxon>
    </lineage>
</organism>
<comment type="caution">
    <text evidence="1">The sequence shown here is derived from an EMBL/GenBank/DDBJ whole genome shotgun (WGS) entry which is preliminary data.</text>
</comment>
<evidence type="ECO:0000313" key="1">
    <source>
        <dbReference type="EMBL" id="MFC1413540.1"/>
    </source>
</evidence>
<evidence type="ECO:0000313" key="2">
    <source>
        <dbReference type="Proteomes" id="UP001592582"/>
    </source>
</evidence>
<dbReference type="SUPFAM" id="SSF52540">
    <property type="entry name" value="P-loop containing nucleoside triphosphate hydrolases"/>
    <property type="match status" value="1"/>
</dbReference>
<proteinExistence type="predicted"/>
<protein>
    <submittedName>
        <fullName evidence="1">AAA family ATPase</fullName>
    </submittedName>
</protein>
<reference evidence="1 2" key="1">
    <citation type="submission" date="2024-09" db="EMBL/GenBank/DDBJ databases">
        <authorList>
            <person name="Lee S.D."/>
        </authorList>
    </citation>
    <scope>NUCLEOTIDE SEQUENCE [LARGE SCALE GENOMIC DNA]</scope>
    <source>
        <strain evidence="1 2">N1-1</strain>
    </source>
</reference>
<dbReference type="InterPro" id="IPR027417">
    <property type="entry name" value="P-loop_NTPase"/>
</dbReference>
<dbReference type="EMBL" id="JBHEZX010000017">
    <property type="protein sequence ID" value="MFC1413540.1"/>
    <property type="molecule type" value="Genomic_DNA"/>
</dbReference>